<dbReference type="CDD" id="cd00222">
    <property type="entry name" value="CollagenBindB"/>
    <property type="match status" value="3"/>
</dbReference>
<protein>
    <submittedName>
        <fullName evidence="8">LPXTG-motif cell wall anchor domain-containing protein</fullName>
    </submittedName>
</protein>
<keyword evidence="6" id="KW-0812">Transmembrane</keyword>
<feature type="compositionally biased region" description="Low complexity" evidence="5">
    <location>
        <begin position="870"/>
        <end position="893"/>
    </location>
</feature>
<feature type="compositionally biased region" description="Polar residues" evidence="5">
    <location>
        <begin position="851"/>
        <end position="866"/>
    </location>
</feature>
<dbReference type="STRING" id="1423727.FC34_GL001319"/>
<evidence type="ECO:0000256" key="6">
    <source>
        <dbReference type="SAM" id="Phobius"/>
    </source>
</evidence>
<feature type="domain" description="Gram-positive cocci surface proteins LPxTG" evidence="7">
    <location>
        <begin position="889"/>
        <end position="922"/>
    </location>
</feature>
<evidence type="ECO:0000256" key="4">
    <source>
        <dbReference type="ARBA" id="ARBA00023088"/>
    </source>
</evidence>
<evidence type="ECO:0000313" key="8">
    <source>
        <dbReference type="EMBL" id="KRM71662.1"/>
    </source>
</evidence>
<reference evidence="8 9" key="1">
    <citation type="journal article" date="2015" name="Genome Announc.">
        <title>Expanding the biotechnology potential of lactobacilli through comparative genomics of 213 strains and associated genera.</title>
        <authorList>
            <person name="Sun Z."/>
            <person name="Harris H.M."/>
            <person name="McCann A."/>
            <person name="Guo C."/>
            <person name="Argimon S."/>
            <person name="Zhang W."/>
            <person name="Yang X."/>
            <person name="Jeffery I.B."/>
            <person name="Cooney J.C."/>
            <person name="Kagawa T.F."/>
            <person name="Liu W."/>
            <person name="Song Y."/>
            <person name="Salvetti E."/>
            <person name="Wrobel A."/>
            <person name="Rasinkangas P."/>
            <person name="Parkhill J."/>
            <person name="Rea M.C."/>
            <person name="O'Sullivan O."/>
            <person name="Ritari J."/>
            <person name="Douillard F.P."/>
            <person name="Paul Ross R."/>
            <person name="Yang R."/>
            <person name="Briner A.E."/>
            <person name="Felis G.E."/>
            <person name="de Vos W.M."/>
            <person name="Barrangou R."/>
            <person name="Klaenhammer T.R."/>
            <person name="Caufield P.W."/>
            <person name="Cui Y."/>
            <person name="Zhang H."/>
            <person name="O'Toole P.W."/>
        </authorList>
    </citation>
    <scope>NUCLEOTIDE SEQUENCE [LARGE SCALE GENOMIC DNA]</scope>
    <source>
        <strain evidence="8 9">DSM 23927</strain>
    </source>
</reference>
<feature type="compositionally biased region" description="Low complexity" evidence="5">
    <location>
        <begin position="11"/>
        <end position="20"/>
    </location>
</feature>
<dbReference type="PATRIC" id="fig|1423727.3.peg.1339"/>
<evidence type="ECO:0000256" key="2">
    <source>
        <dbReference type="ARBA" id="ARBA00022525"/>
    </source>
</evidence>
<keyword evidence="3" id="KW-0732">Signal</keyword>
<keyword evidence="6" id="KW-0472">Membrane</keyword>
<dbReference type="SUPFAM" id="SSF49478">
    <property type="entry name" value="Cna protein B-type domain"/>
    <property type="match status" value="3"/>
</dbReference>
<evidence type="ECO:0000259" key="7">
    <source>
        <dbReference type="PROSITE" id="PS50847"/>
    </source>
</evidence>
<dbReference type="Gene3D" id="2.60.40.1140">
    <property type="entry name" value="Collagen-binding surface protein Cna, B-type domain"/>
    <property type="match status" value="3"/>
</dbReference>
<evidence type="ECO:0000256" key="3">
    <source>
        <dbReference type="ARBA" id="ARBA00022729"/>
    </source>
</evidence>
<dbReference type="Pfam" id="PF05738">
    <property type="entry name" value="Cna_B"/>
    <property type="match status" value="3"/>
</dbReference>
<keyword evidence="1" id="KW-0134">Cell wall</keyword>
<proteinExistence type="predicted"/>
<sequence>MVASASNISQAAGETTPAATPITTAAELQSAVSKAPTDNTPQTLALTADITLTQNLYIAAGQNITIVNQDASRHTISLPSANRVTVAAGGTFNLEGQTQPLALQPVSTETTPRTSAALEVQGQSQMTNTAIWGFTITAPSGRTQLGTVVVNKGTLTLNDKATVQNNTLQGDVNYSAAGVMVRSAGTLNLNAGSVIYANQLGFEQLVATQSAGGINVEDGSHLVMNAGSSVQDNMGSSAGGILIGDKNNPNQGVSPLSTFIMNGGYIHGNTGWVSAGGVFVNGNGAMTMNAGEISANAAGIYSTATNNSAAGGGIAVSTGASKDDSAANTAYYDTNNQAELTINGGTISDNRSAGTGGGIYVNSNHVQLNAVQITNNQAITYFGGGIYVSYSHYKLDLKNTIITQNTAVDGQVIPDGQNQLAAGTGGGVWICPTGSGDANITDGVAIFANTAVKQGNDFASINKTSTDYSVTLANRQLGGGTVAWYHDRDGQQETNPVTIDQNADTIALKAKTSDAANTLATSMATVVISGNSAPRGGGVGSNGSLEFGQPGTKQIQVNKVWHLTSGKAPESVTINLLHDGAILQSLTLNAQNHWQGSFTDLPTDIDYTVSEAAVPGYTSTQTPLTPDPDNPSLFHVTFTNTQDTPNTPTKQIDVNKVWQINDGSQTPDAVKINLINDDSTAANYGQVIDSLTLNSANHWQGSFTNLPVDGHYRLEEDKVAGFTSSQTPLTQDPNNVNLYHVTFTNTKPGLPSTNPTTKQIVVNKVWNITDGSATPTNVTIHLIDDDPTSAKFGQVVDTLVLSAANNWQGSFTNLPSTGKYRIEEVPVPGFTSSQTMLTPDPNDSNRFSVTITNSKPNQPTIPTQPNIPGLPNTNKPKTPVKPKTPTQPLPKTGEANSLLVSLTGLLILLASAGSWLTYKRRS</sequence>
<dbReference type="InterPro" id="IPR019931">
    <property type="entry name" value="LPXTG_anchor"/>
</dbReference>
<organism evidence="8 9">
    <name type="scientific">Lacticaseibacillus brantae DSM 23927</name>
    <dbReference type="NCBI Taxonomy" id="1423727"/>
    <lineage>
        <taxon>Bacteria</taxon>
        <taxon>Bacillati</taxon>
        <taxon>Bacillota</taxon>
        <taxon>Bacilli</taxon>
        <taxon>Lactobacillales</taxon>
        <taxon>Lactobacillaceae</taxon>
        <taxon>Lacticaseibacillus</taxon>
    </lineage>
</organism>
<dbReference type="SMART" id="SM00710">
    <property type="entry name" value="PbH1"/>
    <property type="match status" value="5"/>
</dbReference>
<dbReference type="InterPro" id="IPR006626">
    <property type="entry name" value="PbH1"/>
</dbReference>
<dbReference type="InterPro" id="IPR008454">
    <property type="entry name" value="Collagen-bd_Cna-like_B-typ_dom"/>
</dbReference>
<feature type="region of interest" description="Disordered" evidence="5">
    <location>
        <begin position="1"/>
        <end position="20"/>
    </location>
</feature>
<dbReference type="AlphaFoldDB" id="A0A0R2AW38"/>
<gene>
    <name evidence="8" type="ORF">FC34_GL001319</name>
</gene>
<feature type="transmembrane region" description="Helical" evidence="6">
    <location>
        <begin position="898"/>
        <end position="918"/>
    </location>
</feature>
<keyword evidence="9" id="KW-1185">Reference proteome</keyword>
<comment type="caution">
    <text evidence="8">The sequence shown here is derived from an EMBL/GenBank/DDBJ whole genome shotgun (WGS) entry which is preliminary data.</text>
</comment>
<feature type="compositionally biased region" description="Polar residues" evidence="5">
    <location>
        <begin position="1"/>
        <end position="10"/>
    </location>
</feature>
<keyword evidence="4" id="KW-0572">Peptidoglycan-anchor</keyword>
<evidence type="ECO:0000256" key="5">
    <source>
        <dbReference type="SAM" id="MobiDB-lite"/>
    </source>
</evidence>
<feature type="region of interest" description="Disordered" evidence="5">
    <location>
        <begin position="851"/>
        <end position="893"/>
    </location>
</feature>
<evidence type="ECO:0000313" key="9">
    <source>
        <dbReference type="Proteomes" id="UP000051672"/>
    </source>
</evidence>
<dbReference type="Proteomes" id="UP000051672">
    <property type="component" value="Unassembled WGS sequence"/>
</dbReference>
<evidence type="ECO:0000256" key="1">
    <source>
        <dbReference type="ARBA" id="ARBA00022512"/>
    </source>
</evidence>
<dbReference type="NCBIfam" id="TIGR01167">
    <property type="entry name" value="LPXTG_anchor"/>
    <property type="match status" value="1"/>
</dbReference>
<keyword evidence="6" id="KW-1133">Transmembrane helix</keyword>
<keyword evidence="2" id="KW-0964">Secreted</keyword>
<accession>A0A0R2AW38</accession>
<dbReference type="PROSITE" id="PS50847">
    <property type="entry name" value="GRAM_POS_ANCHORING"/>
    <property type="match status" value="1"/>
</dbReference>
<name>A0A0R2AW38_9LACO</name>
<dbReference type="EMBL" id="AYZQ01000003">
    <property type="protein sequence ID" value="KRM71662.1"/>
    <property type="molecule type" value="Genomic_DNA"/>
</dbReference>